<feature type="compositionally biased region" description="Polar residues" evidence="1">
    <location>
        <begin position="183"/>
        <end position="195"/>
    </location>
</feature>
<evidence type="ECO:0000313" key="2">
    <source>
        <dbReference type="EMBL" id="MBW76292.1"/>
    </source>
</evidence>
<accession>A0A2M4DFC7</accession>
<protein>
    <submittedName>
        <fullName evidence="2">Putative secreted protein</fullName>
    </submittedName>
</protein>
<feature type="region of interest" description="Disordered" evidence="1">
    <location>
        <begin position="126"/>
        <end position="195"/>
    </location>
</feature>
<proteinExistence type="predicted"/>
<dbReference type="AlphaFoldDB" id="A0A2M4DFC7"/>
<feature type="compositionally biased region" description="Low complexity" evidence="1">
    <location>
        <begin position="131"/>
        <end position="147"/>
    </location>
</feature>
<feature type="compositionally biased region" description="Polar residues" evidence="1">
    <location>
        <begin position="157"/>
        <end position="166"/>
    </location>
</feature>
<evidence type="ECO:0000256" key="1">
    <source>
        <dbReference type="SAM" id="MobiDB-lite"/>
    </source>
</evidence>
<organism evidence="2">
    <name type="scientific">Anopheles darlingi</name>
    <name type="common">Mosquito</name>
    <dbReference type="NCBI Taxonomy" id="43151"/>
    <lineage>
        <taxon>Eukaryota</taxon>
        <taxon>Metazoa</taxon>
        <taxon>Ecdysozoa</taxon>
        <taxon>Arthropoda</taxon>
        <taxon>Hexapoda</taxon>
        <taxon>Insecta</taxon>
        <taxon>Pterygota</taxon>
        <taxon>Neoptera</taxon>
        <taxon>Endopterygota</taxon>
        <taxon>Diptera</taxon>
        <taxon>Nematocera</taxon>
        <taxon>Culicoidea</taxon>
        <taxon>Culicidae</taxon>
        <taxon>Anophelinae</taxon>
        <taxon>Anopheles</taxon>
    </lineage>
</organism>
<dbReference type="EMBL" id="GGFL01012114">
    <property type="protein sequence ID" value="MBW76292.1"/>
    <property type="molecule type" value="Transcribed_RNA"/>
</dbReference>
<sequence>MIDDKLLVVLVLPLLLLLLVLPVLLLTPVLSLSSVDVIAVVVLLLPSPLLPLLKEQPFGVLGELAPPLRATVLTSTLARLPSAVSDALRGGDVDPVATAHPSSSSICITDDDEEFVAPARVATEGRVSQLSSTTTGDTTGPAGPSSSLTLTADDVTNRSLPFSGSSADCDDKLSTEPQLMGRVQSSSPKPASVSG</sequence>
<name>A0A2M4DFC7_ANODA</name>
<reference evidence="2" key="1">
    <citation type="submission" date="2018-01" db="EMBL/GenBank/DDBJ databases">
        <title>An insight into the sialome of Amazonian anophelines.</title>
        <authorList>
            <person name="Ribeiro J.M."/>
            <person name="Scarpassa V."/>
            <person name="Calvo E."/>
        </authorList>
    </citation>
    <scope>NUCLEOTIDE SEQUENCE</scope>
</reference>